<dbReference type="NCBIfam" id="TIGR01036">
    <property type="entry name" value="pyrD_sub2"/>
    <property type="match status" value="1"/>
</dbReference>
<comment type="subunit">
    <text evidence="11">Monomer.</text>
</comment>
<feature type="binding site" evidence="11">
    <location>
        <position position="184"/>
    </location>
    <ligand>
        <name>substrate</name>
    </ligand>
</feature>
<comment type="similarity">
    <text evidence="4 11">Belongs to the dihydroorotate dehydrogenase family. Type 2 subfamily.</text>
</comment>
<comment type="function">
    <text evidence="1 11">Catalyzes the conversion of dihydroorotate to orotate with quinone as electron acceptor.</text>
</comment>
<feature type="binding site" evidence="11">
    <location>
        <begin position="331"/>
        <end position="332"/>
    </location>
    <ligand>
        <name>FMN</name>
        <dbReference type="ChEBI" id="CHEBI:58210"/>
    </ligand>
</feature>
<protein>
    <recommendedName>
        <fullName evidence="11">Dihydroorotate dehydrogenase (quinone)</fullName>
        <ecNumber evidence="11">1.3.5.2</ecNumber>
    </recommendedName>
    <alternativeName>
        <fullName evidence="11">DHOdehase</fullName>
        <shortName evidence="11">DHOD</shortName>
        <shortName evidence="11">DHODase</shortName>
    </alternativeName>
    <alternativeName>
        <fullName evidence="11">Dihydroorotate oxidase</fullName>
    </alternativeName>
</protein>
<feature type="binding site" evidence="11">
    <location>
        <position position="189"/>
    </location>
    <ligand>
        <name>substrate</name>
    </ligand>
</feature>
<evidence type="ECO:0000256" key="1">
    <source>
        <dbReference type="ARBA" id="ARBA00003125"/>
    </source>
</evidence>
<evidence type="ECO:0000313" key="14">
    <source>
        <dbReference type="Proteomes" id="UP001601976"/>
    </source>
</evidence>
<sequence>MYKLFFNLVFTRMDPEQAHYLAFRWIRLAARVPVLRTFVAAVLAPRHTSLRTEALGLRMHGPFGLAAGFDKNAVAIDGMSMLGFDHIEIGTVTAQPQPGNPKKRLFRLVKDRALINRMGFNNEGSEAVAARLAARNEALGNKHSKTVVGVNIGKTKVVAEEEAVADYVTSTERLAAHADYLVVNVSSPNTPGLRNLQATESLRPLLTAVREAADRTVTDRRVPLLVKIAPDLADEDVDAVADLALELGLDGIIATNTTIAREGLGLKSDPALVKETGGLSGAPVKARSLEVLRRLYARVGDRITLVGVGGIENADDAWQRILAGATLVQGYSAFIYEGPFWARAIHQGLAERLAASPYATLADAVGAETRETSE</sequence>
<gene>
    <name evidence="11" type="primary">pyrD</name>
    <name evidence="13" type="ORF">ACFYWW_27290</name>
</gene>
<feature type="binding site" evidence="11">
    <location>
        <position position="91"/>
    </location>
    <ligand>
        <name>FMN</name>
        <dbReference type="ChEBI" id="CHEBI:58210"/>
    </ligand>
</feature>
<evidence type="ECO:0000256" key="6">
    <source>
        <dbReference type="ARBA" id="ARBA00022643"/>
    </source>
</evidence>
<feature type="binding site" evidence="11">
    <location>
        <begin position="67"/>
        <end position="71"/>
    </location>
    <ligand>
        <name>FMN</name>
        <dbReference type="ChEBI" id="CHEBI:58210"/>
    </ligand>
</feature>
<evidence type="ECO:0000256" key="4">
    <source>
        <dbReference type="ARBA" id="ARBA00005359"/>
    </source>
</evidence>
<dbReference type="CDD" id="cd04738">
    <property type="entry name" value="DHOD_2_like"/>
    <property type="match status" value="1"/>
</dbReference>
<keyword evidence="8 11" id="KW-0560">Oxidoreductase</keyword>
<dbReference type="Proteomes" id="UP001601976">
    <property type="component" value="Unassembled WGS sequence"/>
</dbReference>
<keyword evidence="9 11" id="KW-0472">Membrane</keyword>
<dbReference type="NCBIfam" id="NF003645">
    <property type="entry name" value="PRK05286.1-2"/>
    <property type="match status" value="1"/>
</dbReference>
<comment type="catalytic activity">
    <reaction evidence="10 11">
        <text>(S)-dihydroorotate + a quinone = orotate + a quinol</text>
        <dbReference type="Rhea" id="RHEA:30187"/>
        <dbReference type="ChEBI" id="CHEBI:24646"/>
        <dbReference type="ChEBI" id="CHEBI:30839"/>
        <dbReference type="ChEBI" id="CHEBI:30864"/>
        <dbReference type="ChEBI" id="CHEBI:132124"/>
        <dbReference type="EC" id="1.3.5.2"/>
    </reaction>
</comment>
<dbReference type="NCBIfam" id="NF003652">
    <property type="entry name" value="PRK05286.2-5"/>
    <property type="match status" value="1"/>
</dbReference>
<organism evidence="13 14">
    <name type="scientific">Streptomyces flavidovirens</name>
    <dbReference type="NCBI Taxonomy" id="67298"/>
    <lineage>
        <taxon>Bacteria</taxon>
        <taxon>Bacillati</taxon>
        <taxon>Actinomycetota</taxon>
        <taxon>Actinomycetes</taxon>
        <taxon>Kitasatosporales</taxon>
        <taxon>Streptomycetaceae</taxon>
        <taxon>Streptomyces</taxon>
    </lineage>
</organism>
<keyword evidence="14" id="KW-1185">Reference proteome</keyword>
<dbReference type="PANTHER" id="PTHR48109:SF4">
    <property type="entry name" value="DIHYDROOROTATE DEHYDROGENASE (QUINONE), MITOCHONDRIAL"/>
    <property type="match status" value="1"/>
</dbReference>
<dbReference type="HAMAP" id="MF_00225">
    <property type="entry name" value="DHO_dh_type2"/>
    <property type="match status" value="1"/>
</dbReference>
<proteinExistence type="inferred from homology"/>
<comment type="subcellular location">
    <subcellularLocation>
        <location evidence="11">Cell membrane</location>
        <topology evidence="11">Peripheral membrane protein</topology>
    </subcellularLocation>
    <subcellularLocation>
        <location evidence="2">Membrane</location>
    </subcellularLocation>
</comment>
<feature type="binding site" evidence="11">
    <location>
        <position position="184"/>
    </location>
    <ligand>
        <name>FMN</name>
        <dbReference type="ChEBI" id="CHEBI:58210"/>
    </ligand>
</feature>
<feature type="binding site" evidence="11">
    <location>
        <position position="255"/>
    </location>
    <ligand>
        <name>FMN</name>
        <dbReference type="ChEBI" id="CHEBI:58210"/>
    </ligand>
</feature>
<dbReference type="Pfam" id="PF01180">
    <property type="entry name" value="DHO_dh"/>
    <property type="match status" value="1"/>
</dbReference>
<dbReference type="PROSITE" id="PS00912">
    <property type="entry name" value="DHODEHASE_2"/>
    <property type="match status" value="1"/>
</dbReference>
<keyword evidence="6 11" id="KW-0288">FMN</keyword>
<evidence type="ECO:0000256" key="3">
    <source>
        <dbReference type="ARBA" id="ARBA00005161"/>
    </source>
</evidence>
<dbReference type="InterPro" id="IPR013785">
    <property type="entry name" value="Aldolase_TIM"/>
</dbReference>
<dbReference type="NCBIfam" id="NF003648">
    <property type="entry name" value="PRK05286.2-1"/>
    <property type="match status" value="1"/>
</dbReference>
<evidence type="ECO:0000313" key="13">
    <source>
        <dbReference type="EMBL" id="MFF3342385.1"/>
    </source>
</evidence>
<feature type="active site" description="Nucleophile" evidence="11">
    <location>
        <position position="187"/>
    </location>
</feature>
<dbReference type="InterPro" id="IPR001295">
    <property type="entry name" value="Dihydroorotate_DH_CS"/>
</dbReference>
<feature type="binding site" evidence="11">
    <location>
        <position position="310"/>
    </location>
    <ligand>
        <name>FMN</name>
        <dbReference type="ChEBI" id="CHEBI:58210"/>
    </ligand>
</feature>
<dbReference type="InterPro" id="IPR050074">
    <property type="entry name" value="DHO_dehydrogenase"/>
</dbReference>
<dbReference type="PANTHER" id="PTHR48109">
    <property type="entry name" value="DIHYDROOROTATE DEHYDROGENASE (QUINONE), MITOCHONDRIAL-RELATED"/>
    <property type="match status" value="1"/>
</dbReference>
<feature type="binding site" evidence="11">
    <location>
        <position position="227"/>
    </location>
    <ligand>
        <name>FMN</name>
        <dbReference type="ChEBI" id="CHEBI:58210"/>
    </ligand>
</feature>
<feature type="binding site" evidence="11">
    <location>
        <begin position="256"/>
        <end position="257"/>
    </location>
    <ligand>
        <name>substrate</name>
    </ligand>
</feature>
<name>A0ABW6RLG1_9ACTN</name>
<comment type="pathway">
    <text evidence="3 11">Pyrimidine metabolism; UMP biosynthesis via de novo pathway; orotate from (S)-dihydroorotate (quinone route): step 1/1.</text>
</comment>
<dbReference type="RefSeq" id="WP_387897285.1">
    <property type="nucleotide sequence ID" value="NZ_JBIAPK010000009.1"/>
</dbReference>
<evidence type="ECO:0000256" key="9">
    <source>
        <dbReference type="ARBA" id="ARBA00023136"/>
    </source>
</evidence>
<comment type="caution">
    <text evidence="13">The sequence shown here is derived from an EMBL/GenBank/DDBJ whole genome shotgun (WGS) entry which is preliminary data.</text>
</comment>
<dbReference type="Gene3D" id="3.20.20.70">
    <property type="entry name" value="Aldolase class I"/>
    <property type="match status" value="1"/>
</dbReference>
<dbReference type="EMBL" id="JBIAPK010000009">
    <property type="protein sequence ID" value="MFF3342385.1"/>
    <property type="molecule type" value="Genomic_DNA"/>
</dbReference>
<evidence type="ECO:0000259" key="12">
    <source>
        <dbReference type="Pfam" id="PF01180"/>
    </source>
</evidence>
<comment type="cofactor">
    <cofactor evidence="11">
        <name>FMN</name>
        <dbReference type="ChEBI" id="CHEBI:58210"/>
    </cofactor>
    <text evidence="11">Binds 1 FMN per subunit.</text>
</comment>
<dbReference type="SUPFAM" id="SSF51395">
    <property type="entry name" value="FMN-linked oxidoreductases"/>
    <property type="match status" value="1"/>
</dbReference>
<accession>A0ABW6RLG1</accession>
<evidence type="ECO:0000256" key="8">
    <source>
        <dbReference type="ARBA" id="ARBA00023002"/>
    </source>
</evidence>
<evidence type="ECO:0000256" key="7">
    <source>
        <dbReference type="ARBA" id="ARBA00022975"/>
    </source>
</evidence>
<keyword evidence="11" id="KW-1003">Cell membrane</keyword>
<dbReference type="InterPro" id="IPR005720">
    <property type="entry name" value="Dihydroorotate_DH_cat"/>
</dbReference>
<feature type="binding site" evidence="11">
    <location>
        <position position="71"/>
    </location>
    <ligand>
        <name>substrate</name>
    </ligand>
</feature>
<feature type="binding site" evidence="11">
    <location>
        <position position="281"/>
    </location>
    <ligand>
        <name>FMN</name>
        <dbReference type="ChEBI" id="CHEBI:58210"/>
    </ligand>
</feature>
<keyword evidence="7 11" id="KW-0665">Pyrimidine biosynthesis</keyword>
<feature type="binding site" evidence="11">
    <location>
        <begin position="116"/>
        <end position="120"/>
    </location>
    <ligand>
        <name>substrate</name>
    </ligand>
</feature>
<feature type="domain" description="Dihydroorotate dehydrogenase catalytic" evidence="12">
    <location>
        <begin position="50"/>
        <end position="353"/>
    </location>
</feature>
<dbReference type="InterPro" id="IPR005719">
    <property type="entry name" value="Dihydroorotate_DH_2"/>
</dbReference>
<evidence type="ECO:0000256" key="11">
    <source>
        <dbReference type="HAMAP-Rule" id="MF_00225"/>
    </source>
</evidence>
<evidence type="ECO:0000256" key="5">
    <source>
        <dbReference type="ARBA" id="ARBA00022630"/>
    </source>
</evidence>
<dbReference type="EC" id="1.3.5.2" evidence="11"/>
<keyword evidence="5 11" id="KW-0285">Flavoprotein</keyword>
<evidence type="ECO:0000256" key="10">
    <source>
        <dbReference type="ARBA" id="ARBA00048639"/>
    </source>
</evidence>
<dbReference type="GO" id="GO:0106430">
    <property type="term" value="F:dihydroorotate dehydrogenase (quinone) activity"/>
    <property type="evidence" value="ECO:0007669"/>
    <property type="project" value="UniProtKB-EC"/>
</dbReference>
<evidence type="ECO:0000256" key="2">
    <source>
        <dbReference type="ARBA" id="ARBA00004370"/>
    </source>
</evidence>
<reference evidence="13 14" key="1">
    <citation type="submission" date="2024-10" db="EMBL/GenBank/DDBJ databases">
        <title>The Natural Products Discovery Center: Release of the First 8490 Sequenced Strains for Exploring Actinobacteria Biosynthetic Diversity.</title>
        <authorList>
            <person name="Kalkreuter E."/>
            <person name="Kautsar S.A."/>
            <person name="Yang D."/>
            <person name="Bader C.D."/>
            <person name="Teijaro C.N."/>
            <person name="Fluegel L."/>
            <person name="Davis C.M."/>
            <person name="Simpson J.R."/>
            <person name="Lauterbach L."/>
            <person name="Steele A.D."/>
            <person name="Gui C."/>
            <person name="Meng S."/>
            <person name="Li G."/>
            <person name="Viehrig K."/>
            <person name="Ye F."/>
            <person name="Su P."/>
            <person name="Kiefer A.F."/>
            <person name="Nichols A."/>
            <person name="Cepeda A.J."/>
            <person name="Yan W."/>
            <person name="Fan B."/>
            <person name="Jiang Y."/>
            <person name="Adhikari A."/>
            <person name="Zheng C.-J."/>
            <person name="Schuster L."/>
            <person name="Cowan T.M."/>
            <person name="Smanski M.J."/>
            <person name="Chevrette M.G."/>
            <person name="De Carvalho L.P.S."/>
            <person name="Shen B."/>
        </authorList>
    </citation>
    <scope>NUCLEOTIDE SEQUENCE [LARGE SCALE GENOMIC DNA]</scope>
    <source>
        <strain evidence="13 14">NPDC003029</strain>
    </source>
</reference>
<feature type="binding site" evidence="11">
    <location>
        <position position="151"/>
    </location>
    <ligand>
        <name>FMN</name>
        <dbReference type="ChEBI" id="CHEBI:58210"/>
    </ligand>
</feature>